<dbReference type="OrthoDB" id="6108at2759"/>
<name>A0A7S3ZKE2_9STRA</name>
<evidence type="ECO:0000313" key="19">
    <source>
        <dbReference type="EMBL" id="CAH0369244.1"/>
    </source>
</evidence>
<evidence type="ECO:0000256" key="1">
    <source>
        <dbReference type="ARBA" id="ARBA00000900"/>
    </source>
</evidence>
<dbReference type="SUPFAM" id="SSF48371">
    <property type="entry name" value="ARM repeat"/>
    <property type="match status" value="1"/>
</dbReference>
<dbReference type="GO" id="GO:0072344">
    <property type="term" value="P:rescue of stalled ribosome"/>
    <property type="evidence" value="ECO:0007669"/>
    <property type="project" value="UniProtKB-UniRule"/>
</dbReference>
<evidence type="ECO:0000256" key="2">
    <source>
        <dbReference type="ARBA" id="ARBA00004514"/>
    </source>
</evidence>
<evidence type="ECO:0000256" key="11">
    <source>
        <dbReference type="ARBA" id="ARBA00022771"/>
    </source>
</evidence>
<evidence type="ECO:0000256" key="16">
    <source>
        <dbReference type="SAM" id="MobiDB-lite"/>
    </source>
</evidence>
<dbReference type="GO" id="GO:0016567">
    <property type="term" value="P:protein ubiquitination"/>
    <property type="evidence" value="ECO:0007669"/>
    <property type="project" value="UniProtKB-UniPathway"/>
</dbReference>
<keyword evidence="12 15" id="KW-0833">Ubl conjugation pathway</keyword>
<dbReference type="InterPro" id="IPR001841">
    <property type="entry name" value="Znf_RING"/>
</dbReference>
<evidence type="ECO:0000256" key="9">
    <source>
        <dbReference type="ARBA" id="ARBA00022723"/>
    </source>
</evidence>
<comment type="pathway">
    <text evidence="3 15">Protein modification; protein ubiquitination.</text>
</comment>
<evidence type="ECO:0000256" key="10">
    <source>
        <dbReference type="ARBA" id="ARBA00022737"/>
    </source>
</evidence>
<dbReference type="GO" id="GO:1990116">
    <property type="term" value="P:ribosome-associated ubiquitin-dependent protein catabolic process"/>
    <property type="evidence" value="ECO:0007669"/>
    <property type="project" value="UniProtKB-UniRule"/>
</dbReference>
<feature type="region of interest" description="Disordered" evidence="16">
    <location>
        <begin position="1302"/>
        <end position="1344"/>
    </location>
</feature>
<dbReference type="InterPro" id="IPR039795">
    <property type="entry name" value="LTN1/Rkr1"/>
</dbReference>
<keyword evidence="11 14" id="KW-0863">Zinc-finger</keyword>
<dbReference type="EC" id="2.3.2.27" evidence="5 15"/>
<dbReference type="Proteomes" id="UP000789595">
    <property type="component" value="Unassembled WGS sequence"/>
</dbReference>
<gene>
    <name evidence="18" type="ORF">PCAL00307_LOCUS1524</name>
    <name evidence="19" type="ORF">PECAL_2P23590</name>
</gene>
<evidence type="ECO:0000256" key="14">
    <source>
        <dbReference type="PROSITE-ProRule" id="PRU00175"/>
    </source>
</evidence>
<protein>
    <recommendedName>
        <fullName evidence="6 15">E3 ubiquitin-protein ligase listerin</fullName>
        <ecNumber evidence="5 15">2.3.2.27</ecNumber>
    </recommendedName>
    <alternativeName>
        <fullName evidence="15">RING-type E3 ubiquitin transferase listerin</fullName>
    </alternativeName>
</protein>
<dbReference type="InterPro" id="IPR016024">
    <property type="entry name" value="ARM-type_fold"/>
</dbReference>
<keyword evidence="13 15" id="KW-0862">Zinc</keyword>
<dbReference type="PANTHER" id="PTHR12389">
    <property type="entry name" value="ZINC FINGER PROTEIN 294"/>
    <property type="match status" value="1"/>
</dbReference>
<comment type="subunit">
    <text evidence="15">Component of the ribosome quality control complex (RQC).</text>
</comment>
<comment type="catalytic activity">
    <reaction evidence="1 15">
        <text>S-ubiquitinyl-[E2 ubiquitin-conjugating enzyme]-L-cysteine + [acceptor protein]-L-lysine = [E2 ubiquitin-conjugating enzyme]-L-cysteine + N(6)-ubiquitinyl-[acceptor protein]-L-lysine.</text>
        <dbReference type="EC" id="2.3.2.27"/>
    </reaction>
</comment>
<comment type="function">
    <text evidence="15">E3 ubiquitin-protein ligase. Component of the ribosome quality control complex (RQC), a ribosome-associated complex that mediates ubiquitination and extraction of incompletely synthesized nascent chains for proteasomal degradation.</text>
</comment>
<evidence type="ECO:0000313" key="18">
    <source>
        <dbReference type="EMBL" id="CAE0686090.1"/>
    </source>
</evidence>
<sequence>MSFVGFAAFEAPSPDKQVVTRKGFAGNDRDLERACKQCGKKDAATKLKGLDALVQRVSAVDATEVRAVAHWLRDARVVELLGFKDDDARVRQGLYDALQACAAAGAPLRSVEASLAGPWWAATADAYADVARAAVRAWKAAFPKENGVIGAARNRSTIIAFAQSMLQDSDAEARARVLGGLAKLVAASQRTGVDDAFLSSLREVYASPQTWLALKNVKSSDAVERRSCYALLERLPHDAADTKCSGAVRALLALDQEDLEVQALWSCVASIASPETVEHASTRIDVSTRAARAVAKAAKDRYHAKGVSQHVAKLCDALSDPSEVVDALMNSGSAPLVAAAVAIASEKWASAAAFLRLEAPSRSSVERVAKSLAKTEPQQASDRLFTLALGVDATAKSCGAVLAAAPASWADLTFAFIEEALPLTRVSRRCLFLGELAASPLSKRAEHALPPDEAASLLNDTTMDALCDLASKRASNGDNETRDSLVAHAGVSLDKVLALLPPSVLTGAAGKAVEDLLKRNPAIAPFASMASLRACAVDASREALSSLVKECGRSCDLAADVMGRALVLGALDDFENALSCVRGEDKNEAARRALETLAVSGSADLDVWRAALSKCSSTAKGAAPLVNADAWREGRNDTFLDLLEESGDDISRIGGDDVLVEALLRLDARPGVVDAELALELALDGLQDASTVSQGGGASTIALPPDKIPSLLLATLKVALSNRDIGASLRVASALSERLPSSIKKQAPLRQSEDVIYSPTNEGCRILQVHVDDDETFYTVRFGDGRERQTVAAKLQRDSSEVDAPFKALGDQIAELRDASTDATPSAAWLATKVVRRLGASDGVFREVAVDALCSGDSTHVRALAATGTASERALSTLTGDAGSCRFVAQTLEGYSLTDATCRRAADVMARGLSLHSDAQRAAALACAAQVLRSDASRVVPFETVATALQTACAFLLKEEGSPAYVSALDCAEACIVELSRRNEGRKIDLDAAALTPLLDANPRLAACVADVLGICGACGSPKTDQGVLLRAVVDLDVGEDDPLISRAFDACMAIVSASLPALKRRPVDKCIDGPCSAYLKKHQAEPASLLACWALHRLCVSRAAEARRWGAAARPRDAERARSLVVDVLKETPVAKALSIVAREGFGDETNPDSTLKVKVASRARTVTAQYERDECLIEMVLSYDPAFPFRSVSVSFGLHQGIDEKKARRWALRLRAAAETTTAKRAVLDWRKDVDLEFDGVEPCPVCYGVLHPKSKKLPHLECATCHNKFHASCLAEWFQKSHKHTCVVCQTEFVAVKAPRRSYSERRPASSDDDVPPPPPVAAPAPPPAPPAALYDEDELD</sequence>
<reference evidence="18" key="1">
    <citation type="submission" date="2021-01" db="EMBL/GenBank/DDBJ databases">
        <authorList>
            <person name="Corre E."/>
            <person name="Pelletier E."/>
            <person name="Niang G."/>
            <person name="Scheremetjew M."/>
            <person name="Finn R."/>
            <person name="Kale V."/>
            <person name="Holt S."/>
            <person name="Cochrane G."/>
            <person name="Meng A."/>
            <person name="Brown T."/>
            <person name="Cohen L."/>
        </authorList>
    </citation>
    <scope>NUCLEOTIDE SEQUENCE</scope>
    <source>
        <strain evidence="18">CCMP1756</strain>
    </source>
</reference>
<keyword evidence="8 15" id="KW-0808">Transferase</keyword>
<proteinExistence type="inferred from homology"/>
<organism evidence="18">
    <name type="scientific">Pelagomonas calceolata</name>
    <dbReference type="NCBI Taxonomy" id="35677"/>
    <lineage>
        <taxon>Eukaryota</taxon>
        <taxon>Sar</taxon>
        <taxon>Stramenopiles</taxon>
        <taxon>Ochrophyta</taxon>
        <taxon>Pelagophyceae</taxon>
        <taxon>Pelagomonadales</taxon>
        <taxon>Pelagomonadaceae</taxon>
        <taxon>Pelagomonas</taxon>
    </lineage>
</organism>
<keyword evidence="9 15" id="KW-0479">Metal-binding</keyword>
<evidence type="ECO:0000256" key="5">
    <source>
        <dbReference type="ARBA" id="ARBA00012483"/>
    </source>
</evidence>
<evidence type="ECO:0000313" key="20">
    <source>
        <dbReference type="Proteomes" id="UP000789595"/>
    </source>
</evidence>
<accession>A0A7S3ZKE2</accession>
<dbReference type="FunFam" id="3.30.40.10:FF:000038">
    <property type="entry name" value="E3 ubiquitin-protein ligase listerin"/>
    <property type="match status" value="1"/>
</dbReference>
<evidence type="ECO:0000256" key="3">
    <source>
        <dbReference type="ARBA" id="ARBA00004906"/>
    </source>
</evidence>
<evidence type="ECO:0000256" key="12">
    <source>
        <dbReference type="ARBA" id="ARBA00022786"/>
    </source>
</evidence>
<reference evidence="19" key="2">
    <citation type="submission" date="2021-11" db="EMBL/GenBank/DDBJ databases">
        <authorList>
            <consortium name="Genoscope - CEA"/>
            <person name="William W."/>
        </authorList>
    </citation>
    <scope>NUCLEOTIDE SEQUENCE</scope>
</reference>
<dbReference type="Gene3D" id="3.30.40.10">
    <property type="entry name" value="Zinc/RING finger domain, C3HC4 (zinc finger)"/>
    <property type="match status" value="1"/>
</dbReference>
<evidence type="ECO:0000256" key="4">
    <source>
        <dbReference type="ARBA" id="ARBA00007997"/>
    </source>
</evidence>
<comment type="similarity">
    <text evidence="4 15">Belongs to the LTN1 family.</text>
</comment>
<dbReference type="GO" id="GO:1990112">
    <property type="term" value="C:RQC complex"/>
    <property type="evidence" value="ECO:0007669"/>
    <property type="project" value="UniProtKB-UniRule"/>
</dbReference>
<keyword evidence="7" id="KW-0963">Cytoplasm</keyword>
<evidence type="ECO:0000259" key="17">
    <source>
        <dbReference type="PROSITE" id="PS50089"/>
    </source>
</evidence>
<dbReference type="GO" id="GO:0005829">
    <property type="term" value="C:cytosol"/>
    <property type="evidence" value="ECO:0007669"/>
    <property type="project" value="UniProtKB-SubCell"/>
</dbReference>
<dbReference type="Pfam" id="PF22958">
    <property type="entry name" value="Ltn1_1st"/>
    <property type="match status" value="1"/>
</dbReference>
<dbReference type="InterPro" id="IPR039804">
    <property type="entry name" value="RING-CH-C4HC3_LTN1"/>
</dbReference>
<comment type="subcellular location">
    <subcellularLocation>
        <location evidence="2">Cytoplasm</location>
        <location evidence="2">Cytosol</location>
    </subcellularLocation>
</comment>
<dbReference type="GO" id="GO:0043023">
    <property type="term" value="F:ribosomal large subunit binding"/>
    <property type="evidence" value="ECO:0007669"/>
    <property type="project" value="TreeGrafter"/>
</dbReference>
<dbReference type="InterPro" id="IPR054476">
    <property type="entry name" value="Ltn1_N"/>
</dbReference>
<feature type="domain" description="RING-type" evidence="17">
    <location>
        <begin position="1246"/>
        <end position="1293"/>
    </location>
</feature>
<dbReference type="SUPFAM" id="SSF57850">
    <property type="entry name" value="RING/U-box"/>
    <property type="match status" value="1"/>
</dbReference>
<dbReference type="CDD" id="cd16491">
    <property type="entry name" value="RING-CH-C4HC3_LTN1"/>
    <property type="match status" value="1"/>
</dbReference>
<dbReference type="GO" id="GO:0061630">
    <property type="term" value="F:ubiquitin protein ligase activity"/>
    <property type="evidence" value="ECO:0007669"/>
    <property type="project" value="UniProtKB-UniRule"/>
</dbReference>
<dbReference type="PANTHER" id="PTHR12389:SF0">
    <property type="entry name" value="E3 UBIQUITIN-PROTEIN LIGASE LISTERIN"/>
    <property type="match status" value="1"/>
</dbReference>
<dbReference type="PROSITE" id="PS50089">
    <property type="entry name" value="ZF_RING_2"/>
    <property type="match status" value="1"/>
</dbReference>
<feature type="compositionally biased region" description="Pro residues" evidence="16">
    <location>
        <begin position="1319"/>
        <end position="1334"/>
    </location>
</feature>
<evidence type="ECO:0000256" key="8">
    <source>
        <dbReference type="ARBA" id="ARBA00022679"/>
    </source>
</evidence>
<evidence type="ECO:0000256" key="6">
    <source>
        <dbReference type="ARBA" id="ARBA00017157"/>
    </source>
</evidence>
<evidence type="ECO:0000256" key="13">
    <source>
        <dbReference type="ARBA" id="ARBA00022833"/>
    </source>
</evidence>
<dbReference type="EMBL" id="HBIW01001770">
    <property type="protein sequence ID" value="CAE0686090.1"/>
    <property type="molecule type" value="Transcribed_RNA"/>
</dbReference>
<dbReference type="EMBL" id="CAKKNE010000002">
    <property type="protein sequence ID" value="CAH0369244.1"/>
    <property type="molecule type" value="Genomic_DNA"/>
</dbReference>
<dbReference type="GO" id="GO:0008270">
    <property type="term" value="F:zinc ion binding"/>
    <property type="evidence" value="ECO:0007669"/>
    <property type="project" value="UniProtKB-KW"/>
</dbReference>
<dbReference type="InterPro" id="IPR013083">
    <property type="entry name" value="Znf_RING/FYVE/PHD"/>
</dbReference>
<evidence type="ECO:0000256" key="15">
    <source>
        <dbReference type="RuleBase" id="RU367090"/>
    </source>
</evidence>
<dbReference type="UniPathway" id="UPA00143"/>
<dbReference type="Pfam" id="PF23009">
    <property type="entry name" value="UBC_like"/>
    <property type="match status" value="1"/>
</dbReference>
<keyword evidence="10" id="KW-0677">Repeat</keyword>
<evidence type="ECO:0000256" key="7">
    <source>
        <dbReference type="ARBA" id="ARBA00022490"/>
    </source>
</evidence>
<dbReference type="InterPro" id="IPR054478">
    <property type="entry name" value="LTN1_UBC"/>
</dbReference>
<keyword evidence="20" id="KW-1185">Reference proteome</keyword>